<evidence type="ECO:0000256" key="15">
    <source>
        <dbReference type="ARBA" id="ARBA00032605"/>
    </source>
</evidence>
<dbReference type="STRING" id="500633.CLOHIR_02224"/>
<keyword evidence="8 19" id="KW-0169">Cobalamin biosynthesis</keyword>
<feature type="transmembrane region" description="Helical" evidence="19">
    <location>
        <begin position="31"/>
        <end position="55"/>
    </location>
</feature>
<gene>
    <name evidence="19 20" type="primary">cobS</name>
    <name evidence="20" type="ORF">CLOHIR_02224</name>
</gene>
<evidence type="ECO:0000256" key="6">
    <source>
        <dbReference type="ARBA" id="ARBA00015850"/>
    </source>
</evidence>
<dbReference type="PANTHER" id="PTHR34148">
    <property type="entry name" value="ADENOSYLCOBINAMIDE-GDP RIBAZOLETRANSFERASE"/>
    <property type="match status" value="1"/>
</dbReference>
<dbReference type="eggNOG" id="COG0368">
    <property type="taxonomic scope" value="Bacteria"/>
</dbReference>
<evidence type="ECO:0000256" key="18">
    <source>
        <dbReference type="ARBA" id="ARBA00049504"/>
    </source>
</evidence>
<evidence type="ECO:0000256" key="17">
    <source>
        <dbReference type="ARBA" id="ARBA00048623"/>
    </source>
</evidence>
<reference evidence="20 21" key="2">
    <citation type="submission" date="2008-10" db="EMBL/GenBank/DDBJ databases">
        <title>Draft genome sequence of Clostridium hiranonis (DSM 13275).</title>
        <authorList>
            <person name="Sudarsanam P."/>
            <person name="Ley R."/>
            <person name="Guruge J."/>
            <person name="Turnbaugh P.J."/>
            <person name="Mahowald M."/>
            <person name="Liep D."/>
            <person name="Gordon J."/>
        </authorList>
    </citation>
    <scope>NUCLEOTIDE SEQUENCE [LARGE SCALE GENOMIC DNA]</scope>
    <source>
        <strain evidence="20 21">DSM 13275</strain>
    </source>
</reference>
<evidence type="ECO:0000313" key="20">
    <source>
        <dbReference type="EMBL" id="EEA84140.1"/>
    </source>
</evidence>
<evidence type="ECO:0000256" key="19">
    <source>
        <dbReference type="HAMAP-Rule" id="MF_00719"/>
    </source>
</evidence>
<evidence type="ECO:0000313" key="21">
    <source>
        <dbReference type="Proteomes" id="UP000003178"/>
    </source>
</evidence>
<dbReference type="GO" id="GO:0005886">
    <property type="term" value="C:plasma membrane"/>
    <property type="evidence" value="ECO:0007669"/>
    <property type="project" value="UniProtKB-SubCell"/>
</dbReference>
<evidence type="ECO:0000256" key="3">
    <source>
        <dbReference type="ARBA" id="ARBA00004663"/>
    </source>
</evidence>
<dbReference type="GO" id="GO:0008818">
    <property type="term" value="F:cobalamin 5'-phosphate synthase activity"/>
    <property type="evidence" value="ECO:0007669"/>
    <property type="project" value="UniProtKB-UniRule"/>
</dbReference>
<evidence type="ECO:0000256" key="2">
    <source>
        <dbReference type="ARBA" id="ARBA00004651"/>
    </source>
</evidence>
<evidence type="ECO:0000256" key="9">
    <source>
        <dbReference type="ARBA" id="ARBA00022679"/>
    </source>
</evidence>
<protein>
    <recommendedName>
        <fullName evidence="6 19">Adenosylcobinamide-GDP ribazoletransferase</fullName>
        <ecNumber evidence="5 19">2.7.8.26</ecNumber>
    </recommendedName>
    <alternativeName>
        <fullName evidence="16 19">Cobalamin synthase</fullName>
    </alternativeName>
    <alternativeName>
        <fullName evidence="15 19">Cobalamin-5'-phosphate synthase</fullName>
    </alternativeName>
</protein>
<feature type="transmembrane region" description="Helical" evidence="19">
    <location>
        <begin position="136"/>
        <end position="153"/>
    </location>
</feature>
<evidence type="ECO:0000256" key="13">
    <source>
        <dbReference type="ARBA" id="ARBA00023136"/>
    </source>
</evidence>
<dbReference type="HOGENOM" id="CLU_057426_1_2_9"/>
<evidence type="ECO:0000256" key="11">
    <source>
        <dbReference type="ARBA" id="ARBA00022842"/>
    </source>
</evidence>
<evidence type="ECO:0000256" key="14">
    <source>
        <dbReference type="ARBA" id="ARBA00025228"/>
    </source>
</evidence>
<comment type="catalytic activity">
    <reaction evidence="18 19">
        <text>alpha-ribazole 5'-phosphate + adenosylcob(III)inamide-GDP = adenosylcob(III)alamin 5'-phosphate + GMP + H(+)</text>
        <dbReference type="Rhea" id="RHEA:23560"/>
        <dbReference type="ChEBI" id="CHEBI:15378"/>
        <dbReference type="ChEBI" id="CHEBI:57918"/>
        <dbReference type="ChEBI" id="CHEBI:58115"/>
        <dbReference type="ChEBI" id="CHEBI:60487"/>
        <dbReference type="ChEBI" id="CHEBI:60493"/>
        <dbReference type="EC" id="2.7.8.26"/>
    </reaction>
</comment>
<comment type="catalytic activity">
    <reaction evidence="17 19">
        <text>alpha-ribazole + adenosylcob(III)inamide-GDP = adenosylcob(III)alamin + GMP + H(+)</text>
        <dbReference type="Rhea" id="RHEA:16049"/>
        <dbReference type="ChEBI" id="CHEBI:10329"/>
        <dbReference type="ChEBI" id="CHEBI:15378"/>
        <dbReference type="ChEBI" id="CHEBI:18408"/>
        <dbReference type="ChEBI" id="CHEBI:58115"/>
        <dbReference type="ChEBI" id="CHEBI:60487"/>
        <dbReference type="EC" id="2.7.8.26"/>
    </reaction>
</comment>
<dbReference type="Pfam" id="PF02654">
    <property type="entry name" value="CobS"/>
    <property type="match status" value="1"/>
</dbReference>
<dbReference type="InterPro" id="IPR003805">
    <property type="entry name" value="CobS"/>
</dbReference>
<keyword evidence="7 19" id="KW-1003">Cell membrane</keyword>
<keyword evidence="21" id="KW-1185">Reference proteome</keyword>
<dbReference type="RefSeq" id="WP_006441064.1">
    <property type="nucleotide sequence ID" value="NZ_DS995362.1"/>
</dbReference>
<accession>B6G262</accession>
<dbReference type="UniPathway" id="UPA00148">
    <property type="reaction ID" value="UER00238"/>
</dbReference>
<dbReference type="EC" id="2.7.8.26" evidence="5 19"/>
<feature type="transmembrane region" description="Helical" evidence="19">
    <location>
        <begin position="236"/>
        <end position="262"/>
    </location>
</feature>
<keyword evidence="12 19" id="KW-1133">Transmembrane helix</keyword>
<dbReference type="GO" id="GO:0009236">
    <property type="term" value="P:cobalamin biosynthetic process"/>
    <property type="evidence" value="ECO:0007669"/>
    <property type="project" value="UniProtKB-UniRule"/>
</dbReference>
<dbReference type="HAMAP" id="MF_00719">
    <property type="entry name" value="CobS"/>
    <property type="match status" value="1"/>
</dbReference>
<comment type="function">
    <text evidence="14 19">Joins adenosylcobinamide-GDP and alpha-ribazole to generate adenosylcobalamin (Ado-cobalamin). Also synthesizes adenosylcobalamin 5'-phosphate from adenosylcobinamide-GDP and alpha-ribazole 5'-phosphate.</text>
</comment>
<comment type="pathway">
    <text evidence="3 19">Cofactor biosynthesis; adenosylcobalamin biosynthesis; adenosylcobalamin from cob(II)yrinate a,c-diamide: step 7/7.</text>
</comment>
<dbReference type="AlphaFoldDB" id="B6G262"/>
<comment type="subcellular location">
    <subcellularLocation>
        <location evidence="2 19">Cell membrane</location>
        <topology evidence="2 19">Multi-pass membrane protein</topology>
    </subcellularLocation>
</comment>
<feature type="transmembrane region" description="Helical" evidence="19">
    <location>
        <begin position="107"/>
        <end position="130"/>
    </location>
</feature>
<evidence type="ECO:0000256" key="5">
    <source>
        <dbReference type="ARBA" id="ARBA00013200"/>
    </source>
</evidence>
<comment type="cofactor">
    <cofactor evidence="1 19">
        <name>Mg(2+)</name>
        <dbReference type="ChEBI" id="CHEBI:18420"/>
    </cofactor>
</comment>
<proteinExistence type="inferred from homology"/>
<sequence length="263" mass="28622">MKRFLGTLGFLTRIPVKTGGEFDEEFHKGMYYFPLVGFIIGIITYLVSLLVGIMFPSDALVIAIIAVFTEVFLTGGLHIDGLGDTADAFFSNRDKDRMLEIMKDSRLGTNSLLAIMFTILIKIGVIVTFLNRGMSYMIAIMPMISRLVVILLARKTESPRENGMGNVFIGKATMPMIIVGLVYTLILSAGFLYIINGMSVAGMYAPMGCICIGIVVAAIAMLLIKRSSNRKIGGITGDVLGCGIEVAEVVFILVVYFTAVLLF</sequence>
<dbReference type="GO" id="GO:0051073">
    <property type="term" value="F:adenosylcobinamide-GDP ribazoletransferase activity"/>
    <property type="evidence" value="ECO:0007669"/>
    <property type="project" value="UniProtKB-UniRule"/>
</dbReference>
<evidence type="ECO:0000256" key="1">
    <source>
        <dbReference type="ARBA" id="ARBA00001946"/>
    </source>
</evidence>
<keyword evidence="11 19" id="KW-0460">Magnesium</keyword>
<keyword evidence="13 19" id="KW-0472">Membrane</keyword>
<name>B6G262_PEPHT</name>
<keyword evidence="9 19" id="KW-0808">Transferase</keyword>
<keyword evidence="10 19" id="KW-0812">Transmembrane</keyword>
<evidence type="ECO:0000256" key="10">
    <source>
        <dbReference type="ARBA" id="ARBA00022692"/>
    </source>
</evidence>
<feature type="transmembrane region" description="Helical" evidence="19">
    <location>
        <begin position="174"/>
        <end position="195"/>
    </location>
</feature>
<evidence type="ECO:0000256" key="7">
    <source>
        <dbReference type="ARBA" id="ARBA00022475"/>
    </source>
</evidence>
<dbReference type="Proteomes" id="UP000003178">
    <property type="component" value="Unassembled WGS sequence"/>
</dbReference>
<evidence type="ECO:0000256" key="8">
    <source>
        <dbReference type="ARBA" id="ARBA00022573"/>
    </source>
</evidence>
<dbReference type="OrthoDB" id="9794626at2"/>
<comment type="caution">
    <text evidence="20">The sequence shown here is derived from an EMBL/GenBank/DDBJ whole genome shotgun (WGS) entry which is preliminary data.</text>
</comment>
<evidence type="ECO:0000256" key="4">
    <source>
        <dbReference type="ARBA" id="ARBA00010561"/>
    </source>
</evidence>
<dbReference type="PANTHER" id="PTHR34148:SF1">
    <property type="entry name" value="ADENOSYLCOBINAMIDE-GDP RIBAZOLETRANSFERASE"/>
    <property type="match status" value="1"/>
</dbReference>
<comment type="similarity">
    <text evidence="4 19">Belongs to the CobS family.</text>
</comment>
<organism evidence="20 21">
    <name type="scientific">Peptacetobacter hiranonis (strain DSM 13275 / JCM 10541 / KCTC 15199 / TO-931)</name>
    <name type="common">Clostridium hiranonis</name>
    <dbReference type="NCBI Taxonomy" id="500633"/>
    <lineage>
        <taxon>Bacteria</taxon>
        <taxon>Bacillati</taxon>
        <taxon>Bacillota</taxon>
        <taxon>Clostridia</taxon>
        <taxon>Peptostreptococcales</taxon>
        <taxon>Peptostreptococcaceae</taxon>
        <taxon>Peptacetobacter</taxon>
    </lineage>
</organism>
<reference evidence="20 21" key="1">
    <citation type="submission" date="2008-09" db="EMBL/GenBank/DDBJ databases">
        <authorList>
            <person name="Fulton L."/>
            <person name="Clifton S."/>
            <person name="Fulton B."/>
            <person name="Xu J."/>
            <person name="Minx P."/>
            <person name="Pepin K.H."/>
            <person name="Johnson M."/>
            <person name="Thiruvilangam P."/>
            <person name="Bhonagiri V."/>
            <person name="Nash W.E."/>
            <person name="Mardis E.R."/>
            <person name="Wilson R.K."/>
        </authorList>
    </citation>
    <scope>NUCLEOTIDE SEQUENCE [LARGE SCALE GENOMIC DNA]</scope>
    <source>
        <strain evidence="20 21">DSM 13275</strain>
    </source>
</reference>
<dbReference type="NCBIfam" id="TIGR00317">
    <property type="entry name" value="cobS"/>
    <property type="match status" value="1"/>
</dbReference>
<evidence type="ECO:0000256" key="16">
    <source>
        <dbReference type="ARBA" id="ARBA00032853"/>
    </source>
</evidence>
<dbReference type="EMBL" id="ABWP01000088">
    <property type="protein sequence ID" value="EEA84140.1"/>
    <property type="molecule type" value="Genomic_DNA"/>
</dbReference>
<evidence type="ECO:0000256" key="12">
    <source>
        <dbReference type="ARBA" id="ARBA00022989"/>
    </source>
</evidence>
<feature type="transmembrane region" description="Helical" evidence="19">
    <location>
        <begin position="201"/>
        <end position="224"/>
    </location>
</feature>